<keyword evidence="4 6" id="KW-0472">Membrane</keyword>
<keyword evidence="2 6" id="KW-0812">Transmembrane</keyword>
<gene>
    <name evidence="8" type="ORF">DM02DRAFT_696235</name>
</gene>
<feature type="transmembrane region" description="Helical" evidence="6">
    <location>
        <begin position="530"/>
        <end position="550"/>
    </location>
</feature>
<dbReference type="AlphaFoldDB" id="A0A2V1D6X3"/>
<feature type="transmembrane region" description="Helical" evidence="6">
    <location>
        <begin position="51"/>
        <end position="72"/>
    </location>
</feature>
<evidence type="ECO:0000256" key="1">
    <source>
        <dbReference type="ARBA" id="ARBA00004141"/>
    </source>
</evidence>
<feature type="transmembrane region" description="Helical" evidence="6">
    <location>
        <begin position="172"/>
        <end position="196"/>
    </location>
</feature>
<comment type="subcellular location">
    <subcellularLocation>
        <location evidence="1">Membrane</location>
        <topology evidence="1">Multi-pass membrane protein</topology>
    </subcellularLocation>
</comment>
<feature type="transmembrane region" description="Helical" evidence="6">
    <location>
        <begin position="202"/>
        <end position="222"/>
    </location>
</feature>
<evidence type="ECO:0000256" key="3">
    <source>
        <dbReference type="ARBA" id="ARBA00022989"/>
    </source>
</evidence>
<dbReference type="Gene3D" id="1.20.1250.20">
    <property type="entry name" value="MFS general substrate transporter like domains"/>
    <property type="match status" value="1"/>
</dbReference>
<feature type="transmembrane region" description="Helical" evidence="6">
    <location>
        <begin position="330"/>
        <end position="350"/>
    </location>
</feature>
<evidence type="ECO:0000256" key="5">
    <source>
        <dbReference type="SAM" id="MobiDB-lite"/>
    </source>
</evidence>
<evidence type="ECO:0000256" key="4">
    <source>
        <dbReference type="ARBA" id="ARBA00023136"/>
    </source>
</evidence>
<dbReference type="EMBL" id="KZ805595">
    <property type="protein sequence ID" value="PVH93343.1"/>
    <property type="molecule type" value="Genomic_DNA"/>
</dbReference>
<dbReference type="GO" id="GO:0005886">
    <property type="term" value="C:plasma membrane"/>
    <property type="evidence" value="ECO:0007669"/>
    <property type="project" value="TreeGrafter"/>
</dbReference>
<feature type="transmembrane region" description="Helical" evidence="6">
    <location>
        <begin position="84"/>
        <end position="102"/>
    </location>
</feature>
<feature type="transmembrane region" description="Helical" evidence="6">
    <location>
        <begin position="114"/>
        <end position="133"/>
    </location>
</feature>
<dbReference type="PROSITE" id="PS00216">
    <property type="entry name" value="SUGAR_TRANSPORT_1"/>
    <property type="match status" value="1"/>
</dbReference>
<name>A0A2V1D6X3_9PLEO</name>
<feature type="transmembrane region" description="Helical" evidence="6">
    <location>
        <begin position="254"/>
        <end position="273"/>
    </location>
</feature>
<dbReference type="Pfam" id="PF07690">
    <property type="entry name" value="MFS_1"/>
    <property type="match status" value="1"/>
</dbReference>
<accession>A0A2V1D6X3</accession>
<keyword evidence="9" id="KW-1185">Reference proteome</keyword>
<dbReference type="InterPro" id="IPR011701">
    <property type="entry name" value="MFS"/>
</dbReference>
<protein>
    <submittedName>
        <fullName evidence="8">MFS multidrug transporter-like protein</fullName>
    </submittedName>
</protein>
<dbReference type="OrthoDB" id="440553at2759"/>
<evidence type="ECO:0000256" key="6">
    <source>
        <dbReference type="SAM" id="Phobius"/>
    </source>
</evidence>
<reference evidence="8 9" key="1">
    <citation type="journal article" date="2018" name="Sci. Rep.">
        <title>Comparative genomics provides insights into the lifestyle and reveals functional heterogeneity of dark septate endophytic fungi.</title>
        <authorList>
            <person name="Knapp D.G."/>
            <person name="Nemeth J.B."/>
            <person name="Barry K."/>
            <person name="Hainaut M."/>
            <person name="Henrissat B."/>
            <person name="Johnson J."/>
            <person name="Kuo A."/>
            <person name="Lim J.H.P."/>
            <person name="Lipzen A."/>
            <person name="Nolan M."/>
            <person name="Ohm R.A."/>
            <person name="Tamas L."/>
            <person name="Grigoriev I.V."/>
            <person name="Spatafora J.W."/>
            <person name="Nagy L.G."/>
            <person name="Kovacs G.M."/>
        </authorList>
    </citation>
    <scope>NUCLEOTIDE SEQUENCE [LARGE SCALE GENOMIC DNA]</scope>
    <source>
        <strain evidence="8 9">DSE2036</strain>
    </source>
</reference>
<dbReference type="PANTHER" id="PTHR23501:SF43">
    <property type="entry name" value="MULTIDRUG TRANSPORTER, PUTATIVE (AFU_ORTHOLOGUE AFUA_6G03040)-RELATED"/>
    <property type="match status" value="1"/>
</dbReference>
<dbReference type="InterPro" id="IPR020846">
    <property type="entry name" value="MFS_dom"/>
</dbReference>
<dbReference type="PROSITE" id="PS50850">
    <property type="entry name" value="MFS"/>
    <property type="match status" value="1"/>
</dbReference>
<dbReference type="GO" id="GO:0022857">
    <property type="term" value="F:transmembrane transporter activity"/>
    <property type="evidence" value="ECO:0007669"/>
    <property type="project" value="InterPro"/>
</dbReference>
<dbReference type="InterPro" id="IPR036259">
    <property type="entry name" value="MFS_trans_sf"/>
</dbReference>
<evidence type="ECO:0000313" key="9">
    <source>
        <dbReference type="Proteomes" id="UP000244855"/>
    </source>
</evidence>
<feature type="transmembrane region" description="Helical" evidence="6">
    <location>
        <begin position="285"/>
        <end position="304"/>
    </location>
</feature>
<evidence type="ECO:0000313" key="8">
    <source>
        <dbReference type="EMBL" id="PVH93343.1"/>
    </source>
</evidence>
<keyword evidence="3 6" id="KW-1133">Transmembrane helix</keyword>
<sequence length="558" mass="60481">MKNPQSLEDQAERIGSSGESSNKEQTTLPVPSDFPSHEQYLRGWRVYGTNISLSIAIFLSSLDLAIVTTALVPIANSFHSFEQGSWIVNSYMLTYTGFLVILSKLSDVFGRKSILAITFTIFIVFSAGCGASQTATQLIVLRAFQGIGGAGMYSVTYIILFEVAPPEKYAMYTAMVTSMVTLAVVCGVVLGGAISSAGAWRWIFWVNIPVGCIALAILLVSLPNGFPHYSLAKQSQQKHAIRLRFPSTEAFKRVDYVGTACLLCASVFLVAALEEAAAGRPWKSALIISFLCLSGIFWPTFFLFERKLTRASKSREPIFPWRLATSRQTVGLFMSMLLVGGQYTVCLVALAQRYQTLHSMSPLQASLRVLPFGLASPFAGTIAAGVSKKRQIPPIYFCLAGSLLQIVGMTLMATSVASPSVFGGFYGFQVVSGVGVGFNLILLTLMTPLAVEEQDKATALGSVLQSRNLGGALCVAITATIFNNYVRTHLGDILTQQALEAVLRSSQSITLLPVDIQDTVKQTFGKGSNLQFMVLVGFAAAQVPTNLLMWRQEQIRVK</sequence>
<evidence type="ECO:0000256" key="2">
    <source>
        <dbReference type="ARBA" id="ARBA00022692"/>
    </source>
</evidence>
<organism evidence="8 9">
    <name type="scientific">Periconia macrospinosa</name>
    <dbReference type="NCBI Taxonomy" id="97972"/>
    <lineage>
        <taxon>Eukaryota</taxon>
        <taxon>Fungi</taxon>
        <taxon>Dikarya</taxon>
        <taxon>Ascomycota</taxon>
        <taxon>Pezizomycotina</taxon>
        <taxon>Dothideomycetes</taxon>
        <taxon>Pleosporomycetidae</taxon>
        <taxon>Pleosporales</taxon>
        <taxon>Massarineae</taxon>
        <taxon>Periconiaceae</taxon>
        <taxon>Periconia</taxon>
    </lineage>
</organism>
<dbReference type="InterPro" id="IPR005829">
    <property type="entry name" value="Sugar_transporter_CS"/>
</dbReference>
<evidence type="ECO:0000259" key="7">
    <source>
        <dbReference type="PROSITE" id="PS50850"/>
    </source>
</evidence>
<feature type="transmembrane region" description="Helical" evidence="6">
    <location>
        <begin position="425"/>
        <end position="447"/>
    </location>
</feature>
<feature type="transmembrane region" description="Helical" evidence="6">
    <location>
        <begin position="394"/>
        <end position="413"/>
    </location>
</feature>
<feature type="transmembrane region" description="Helical" evidence="6">
    <location>
        <begin position="468"/>
        <end position="486"/>
    </location>
</feature>
<feature type="transmembrane region" description="Helical" evidence="6">
    <location>
        <begin position="139"/>
        <end position="160"/>
    </location>
</feature>
<proteinExistence type="predicted"/>
<dbReference type="Gene3D" id="1.20.1720.10">
    <property type="entry name" value="Multidrug resistance protein D"/>
    <property type="match status" value="1"/>
</dbReference>
<feature type="domain" description="Major facilitator superfamily (MFS) profile" evidence="7">
    <location>
        <begin position="49"/>
        <end position="554"/>
    </location>
</feature>
<feature type="region of interest" description="Disordered" evidence="5">
    <location>
        <begin position="1"/>
        <end position="34"/>
    </location>
</feature>
<dbReference type="SUPFAM" id="SSF103473">
    <property type="entry name" value="MFS general substrate transporter"/>
    <property type="match status" value="1"/>
</dbReference>
<feature type="compositionally biased region" description="Polar residues" evidence="5">
    <location>
        <begin position="17"/>
        <end position="29"/>
    </location>
</feature>
<dbReference type="PANTHER" id="PTHR23501">
    <property type="entry name" value="MAJOR FACILITATOR SUPERFAMILY"/>
    <property type="match status" value="1"/>
</dbReference>
<dbReference type="Proteomes" id="UP000244855">
    <property type="component" value="Unassembled WGS sequence"/>
</dbReference>